<evidence type="ECO:0000313" key="3">
    <source>
        <dbReference type="Proteomes" id="UP001341840"/>
    </source>
</evidence>
<dbReference type="PANTHER" id="PTHR47186:SF33">
    <property type="entry name" value="NB-ARC DOMAIN-CONTAINING PROTEIN"/>
    <property type="match status" value="1"/>
</dbReference>
<reference evidence="2 3" key="1">
    <citation type="journal article" date="2023" name="Plants (Basel)">
        <title>Bridging the Gap: Combining Genomics and Transcriptomics Approaches to Understand Stylosanthes scabra, an Orphan Legume from the Brazilian Caatinga.</title>
        <authorList>
            <person name="Ferreira-Neto J.R.C."/>
            <person name="da Silva M.D."/>
            <person name="Binneck E."/>
            <person name="de Melo N.F."/>
            <person name="da Silva R.H."/>
            <person name="de Melo A.L.T.M."/>
            <person name="Pandolfi V."/>
            <person name="Bustamante F.O."/>
            <person name="Brasileiro-Vidal A.C."/>
            <person name="Benko-Iseppon A.M."/>
        </authorList>
    </citation>
    <scope>NUCLEOTIDE SEQUENCE [LARGE SCALE GENOMIC DNA]</scope>
    <source>
        <tissue evidence="2">Leaves</tissue>
    </source>
</reference>
<organism evidence="2 3">
    <name type="scientific">Stylosanthes scabra</name>
    <dbReference type="NCBI Taxonomy" id="79078"/>
    <lineage>
        <taxon>Eukaryota</taxon>
        <taxon>Viridiplantae</taxon>
        <taxon>Streptophyta</taxon>
        <taxon>Embryophyta</taxon>
        <taxon>Tracheophyta</taxon>
        <taxon>Spermatophyta</taxon>
        <taxon>Magnoliopsida</taxon>
        <taxon>eudicotyledons</taxon>
        <taxon>Gunneridae</taxon>
        <taxon>Pentapetalae</taxon>
        <taxon>rosids</taxon>
        <taxon>fabids</taxon>
        <taxon>Fabales</taxon>
        <taxon>Fabaceae</taxon>
        <taxon>Papilionoideae</taxon>
        <taxon>50 kb inversion clade</taxon>
        <taxon>dalbergioids sensu lato</taxon>
        <taxon>Dalbergieae</taxon>
        <taxon>Pterocarpus clade</taxon>
        <taxon>Stylosanthes</taxon>
    </lineage>
</organism>
<evidence type="ECO:0000259" key="1">
    <source>
        <dbReference type="Pfam" id="PF25019"/>
    </source>
</evidence>
<dbReference type="PANTHER" id="PTHR47186">
    <property type="entry name" value="LEUCINE-RICH REPEAT-CONTAINING PROTEIN 57"/>
    <property type="match status" value="1"/>
</dbReference>
<evidence type="ECO:0000313" key="2">
    <source>
        <dbReference type="EMBL" id="MED6108474.1"/>
    </source>
</evidence>
<accession>A0ABU6Q9C2</accession>
<name>A0ABU6Q9C2_9FABA</name>
<gene>
    <name evidence="2" type="ORF">PIB30_024350</name>
</gene>
<dbReference type="Gene3D" id="3.80.10.10">
    <property type="entry name" value="Ribonuclease Inhibitor"/>
    <property type="match status" value="2"/>
</dbReference>
<sequence length="699" mass="79306">MHDLLHDLAMFLARDFYCRIEEHGKTEDVTALTRHMSYESLSHLIAENFASISKAESLRTFFPGNTRFHFNDMDGVACILISKLKYLRVLSFSSHTKLDVLPDSISELTYLRYLDLSRTSITTLPESLCDLYNLKTLILYKCLLLTMLPSGMHKLVNLRHLDIWNTFLKEMSGGMSKLKQFHILSYFTVGKHENNGIQELGGLLNLHGTFAIKKLENVADVKQAESATIIDKKHIDRLVLQWSSDTQTKRDILDNLQPHNSLKILAIEGYKGTIFPNWVGHRSNSNMTRVTLESCNNCCKLPSLGQLPFLESLRISRFGQLKSIGMEFYNNEGDIVSFPSLKTLEFWSMPYWEVWHLSESEVFPQLSKLQIDNFPMLKGDMLGHVFLRIISSLSNASKVLKLDISEEYEGRSQEMSLKGNTLSIKGCASVVQLLVVSAMSNNHLCCLQEIHISRCWSVLCFPGNCLSKSLKKLTIRSCSNLEFPQQQQQKNDLVELRIENSCDSLISLSLDAFPSIKILEIRRCLNLESISMSEPSHDALHCLTIYYCQKLVSFLEEGLAAPNLTHLNLSRCPKLESLPSDMNTLLLNLHSLNMEGCSKICKLQERGLPLKLKELGVGGCEQQLRGLLSMANLYSLMELTILGSSDVRSYPEVGSLPHLPSLTTLTLAYFLNLETLECNCKNPLFATLFLKPRFWLKRL</sequence>
<proteinExistence type="predicted"/>
<dbReference type="InterPro" id="IPR056789">
    <property type="entry name" value="LRR_R13L1-DRL21"/>
</dbReference>
<dbReference type="SUPFAM" id="SSF52058">
    <property type="entry name" value="L domain-like"/>
    <property type="match status" value="2"/>
</dbReference>
<dbReference type="Pfam" id="PF25019">
    <property type="entry name" value="LRR_R13L1-DRL21"/>
    <property type="match status" value="1"/>
</dbReference>
<dbReference type="EMBL" id="JASCZI010000087">
    <property type="protein sequence ID" value="MED6108474.1"/>
    <property type="molecule type" value="Genomic_DNA"/>
</dbReference>
<feature type="domain" description="R13L1/DRL21-like LRR repeat region" evidence="1">
    <location>
        <begin position="197"/>
        <end position="317"/>
    </location>
</feature>
<dbReference type="InterPro" id="IPR032675">
    <property type="entry name" value="LRR_dom_sf"/>
</dbReference>
<comment type="caution">
    <text evidence="2">The sequence shown here is derived from an EMBL/GenBank/DDBJ whole genome shotgun (WGS) entry which is preliminary data.</text>
</comment>
<dbReference type="Proteomes" id="UP001341840">
    <property type="component" value="Unassembled WGS sequence"/>
</dbReference>
<keyword evidence="3" id="KW-1185">Reference proteome</keyword>
<protein>
    <recommendedName>
        <fullName evidence="1">R13L1/DRL21-like LRR repeat region domain-containing protein</fullName>
    </recommendedName>
</protein>